<dbReference type="EMBL" id="JADAQT010000063">
    <property type="protein sequence ID" value="MBE1875397.1"/>
    <property type="molecule type" value="Genomic_DNA"/>
</dbReference>
<protein>
    <recommendedName>
        <fullName evidence="5">Lipoprotein</fullName>
    </recommendedName>
</protein>
<keyword evidence="4" id="KW-1185">Reference proteome</keyword>
<keyword evidence="2" id="KW-0732">Signal</keyword>
<dbReference type="Gene3D" id="2.50.20.20">
    <property type="match status" value="1"/>
</dbReference>
<feature type="chain" id="PRO_5046265517" description="Lipoprotein" evidence="2">
    <location>
        <begin position="23"/>
        <end position="279"/>
    </location>
</feature>
<name>A0ABR9MVI6_9MICO</name>
<evidence type="ECO:0000313" key="4">
    <source>
        <dbReference type="Proteomes" id="UP000625527"/>
    </source>
</evidence>
<evidence type="ECO:0000256" key="2">
    <source>
        <dbReference type="SAM" id="SignalP"/>
    </source>
</evidence>
<proteinExistence type="predicted"/>
<dbReference type="Proteomes" id="UP000625527">
    <property type="component" value="Unassembled WGS sequence"/>
</dbReference>
<feature type="region of interest" description="Disordered" evidence="1">
    <location>
        <begin position="24"/>
        <end position="60"/>
    </location>
</feature>
<comment type="caution">
    <text evidence="3">The sequence shown here is derived from an EMBL/GenBank/DDBJ whole genome shotgun (WGS) entry which is preliminary data.</text>
</comment>
<evidence type="ECO:0000313" key="3">
    <source>
        <dbReference type="EMBL" id="MBE1875397.1"/>
    </source>
</evidence>
<dbReference type="RefSeq" id="WP_192861973.1">
    <property type="nucleotide sequence ID" value="NZ_JADAQT010000063.1"/>
</dbReference>
<reference evidence="3 4" key="1">
    <citation type="submission" date="2020-10" db="EMBL/GenBank/DDBJ databases">
        <title>Myceligenerans pegani sp. nov., an endophytic actinomycete isolated from Peganum harmala L. in Xinjiang, China.</title>
        <authorList>
            <person name="Xin L."/>
        </authorList>
    </citation>
    <scope>NUCLEOTIDE SEQUENCE [LARGE SCALE GENOMIC DNA]</scope>
    <source>
        <strain evidence="3 4">TRM65318</strain>
    </source>
</reference>
<evidence type="ECO:0000256" key="1">
    <source>
        <dbReference type="SAM" id="MobiDB-lite"/>
    </source>
</evidence>
<sequence length="279" mass="29018">MRITHRLAVLLIAGATTATLTACQGDTAGSPDDGTSATSTSTAPVQDEEAAAAGPGSDTVTADNFVERTSTALSNTATTTFEAEYSGSLAGEGSGVATTFEGRAVYGEVPDAVAIQMTTDLDEDLIKLDDENIWARDQETGGKYLHLTDPDPGYAFRDEQFTDMNVYARTVALDGAVTAVEDRGTEIVGGAETHHYVVTVDLAAADLTALGFDAAAARTGSIDVEYFLDANDLPLRTIIPAPVPGQTLVHTMDIVYDTPPAEIVAPPADQTITAADLDG</sequence>
<organism evidence="3 4">
    <name type="scientific">Myceligenerans pegani</name>
    <dbReference type="NCBI Taxonomy" id="2776917"/>
    <lineage>
        <taxon>Bacteria</taxon>
        <taxon>Bacillati</taxon>
        <taxon>Actinomycetota</taxon>
        <taxon>Actinomycetes</taxon>
        <taxon>Micrococcales</taxon>
        <taxon>Promicromonosporaceae</taxon>
        <taxon>Myceligenerans</taxon>
    </lineage>
</organism>
<evidence type="ECO:0008006" key="5">
    <source>
        <dbReference type="Google" id="ProtNLM"/>
    </source>
</evidence>
<feature type="compositionally biased region" description="Low complexity" evidence="1">
    <location>
        <begin position="29"/>
        <end position="44"/>
    </location>
</feature>
<feature type="signal peptide" evidence="2">
    <location>
        <begin position="1"/>
        <end position="22"/>
    </location>
</feature>
<gene>
    <name evidence="3" type="ORF">IHE71_06710</name>
</gene>
<dbReference type="PROSITE" id="PS51257">
    <property type="entry name" value="PROKAR_LIPOPROTEIN"/>
    <property type="match status" value="1"/>
</dbReference>
<accession>A0ABR9MVI6</accession>